<dbReference type="Pfam" id="PF00295">
    <property type="entry name" value="Glyco_hydro_28"/>
    <property type="match status" value="2"/>
</dbReference>
<keyword evidence="11" id="KW-1185">Reference proteome</keyword>
<dbReference type="AlphaFoldDB" id="A0AAV8PYG3"/>
<feature type="signal peptide" evidence="9">
    <location>
        <begin position="1"/>
        <end position="18"/>
    </location>
</feature>
<dbReference type="GO" id="GO:0071555">
    <property type="term" value="P:cell wall organization"/>
    <property type="evidence" value="ECO:0007669"/>
    <property type="project" value="UniProtKB-KW"/>
</dbReference>
<keyword evidence="4" id="KW-0964">Secreted</keyword>
<reference evidence="10 11" key="1">
    <citation type="submission" date="2022-12" db="EMBL/GenBank/DDBJ databases">
        <title>Chromosome-scale assembly of the Ensete ventricosum genome.</title>
        <authorList>
            <person name="Dussert Y."/>
            <person name="Stocks J."/>
            <person name="Wendawek A."/>
            <person name="Woldeyes F."/>
            <person name="Nichols R.A."/>
            <person name="Borrell J.S."/>
        </authorList>
    </citation>
    <scope>NUCLEOTIDE SEQUENCE [LARGE SCALE GENOMIC DNA]</scope>
    <source>
        <strain evidence="11">cv. Maze</strain>
        <tissue evidence="10">Seeds</tissue>
    </source>
</reference>
<evidence type="ECO:0000313" key="11">
    <source>
        <dbReference type="Proteomes" id="UP001222027"/>
    </source>
</evidence>
<keyword evidence="7" id="KW-0961">Cell wall biogenesis/degradation</keyword>
<evidence type="ECO:0000313" key="10">
    <source>
        <dbReference type="EMBL" id="KAJ8459930.1"/>
    </source>
</evidence>
<evidence type="ECO:0000256" key="3">
    <source>
        <dbReference type="ARBA" id="ARBA00022512"/>
    </source>
</evidence>
<evidence type="ECO:0008006" key="12">
    <source>
        <dbReference type="Google" id="ProtNLM"/>
    </source>
</evidence>
<keyword evidence="9" id="KW-0732">Signal</keyword>
<gene>
    <name evidence="10" type="ORF">OPV22_032856</name>
</gene>
<proteinExistence type="inferred from homology"/>
<evidence type="ECO:0000256" key="9">
    <source>
        <dbReference type="SAM" id="SignalP"/>
    </source>
</evidence>
<protein>
    <recommendedName>
        <fullName evidence="12">Pectate lyase superfamily protein domain-containing protein</fullName>
    </recommendedName>
</protein>
<evidence type="ECO:0000256" key="7">
    <source>
        <dbReference type="ARBA" id="ARBA00023316"/>
    </source>
</evidence>
<dbReference type="InterPro" id="IPR000743">
    <property type="entry name" value="Glyco_hydro_28"/>
</dbReference>
<evidence type="ECO:0000256" key="8">
    <source>
        <dbReference type="RuleBase" id="RU361169"/>
    </source>
</evidence>
<dbReference type="SUPFAM" id="SSF51126">
    <property type="entry name" value="Pectin lyase-like"/>
    <property type="match status" value="2"/>
</dbReference>
<dbReference type="Gene3D" id="2.160.20.10">
    <property type="entry name" value="Single-stranded right-handed beta-helix, Pectin lyase-like"/>
    <property type="match status" value="2"/>
</dbReference>
<dbReference type="PANTHER" id="PTHR31375">
    <property type="match status" value="1"/>
</dbReference>
<sequence length="287" mass="31491">MKLLLLLPFICCYSIADAQSRRGVSSGTFNVLHYGARANGFSDDSKAFMAAWKVACAASGNVKLRIPRRKYLVGPVKFNGPCRKVHSITVYMQGYLKASTDLRKYVEGDDWIQFGHVDKLTLTGGGTFDGQGAVSWPFNRCPRKKNCRVLPTSIKFLATTDTVVRRVKSLNSKFFHVAVGRATYMCESAASPAVQGMESVLGMYCPYISCPSQAPSRVKISDIFFRDIRGTSATPVAVTLKCSRGAPCRNVNLYNVHLRYTGGAAATAECWNVKARYSGIQMPAPCH</sequence>
<comment type="caution">
    <text evidence="10">The sequence shown here is derived from an EMBL/GenBank/DDBJ whole genome shotgun (WGS) entry which is preliminary data.</text>
</comment>
<keyword evidence="5 8" id="KW-0378">Hydrolase</keyword>
<comment type="subcellular location">
    <subcellularLocation>
        <location evidence="1">Secreted</location>
        <location evidence="1">Cell wall</location>
    </subcellularLocation>
</comment>
<dbReference type="GO" id="GO:0005975">
    <property type="term" value="P:carbohydrate metabolic process"/>
    <property type="evidence" value="ECO:0007669"/>
    <property type="project" value="InterPro"/>
</dbReference>
<evidence type="ECO:0000256" key="4">
    <source>
        <dbReference type="ARBA" id="ARBA00022525"/>
    </source>
</evidence>
<dbReference type="Proteomes" id="UP001222027">
    <property type="component" value="Unassembled WGS sequence"/>
</dbReference>
<dbReference type="InterPro" id="IPR012334">
    <property type="entry name" value="Pectin_lyas_fold"/>
</dbReference>
<keyword evidence="6 8" id="KW-0326">Glycosidase</keyword>
<evidence type="ECO:0000256" key="2">
    <source>
        <dbReference type="ARBA" id="ARBA00008834"/>
    </source>
</evidence>
<dbReference type="EMBL" id="JAQQAF010000009">
    <property type="protein sequence ID" value="KAJ8459930.1"/>
    <property type="molecule type" value="Genomic_DNA"/>
</dbReference>
<dbReference type="GO" id="GO:0004650">
    <property type="term" value="F:polygalacturonase activity"/>
    <property type="evidence" value="ECO:0007669"/>
    <property type="project" value="InterPro"/>
</dbReference>
<name>A0AAV8PYG3_ENSVE</name>
<feature type="chain" id="PRO_5043608595" description="Pectate lyase superfamily protein domain-containing protein" evidence="9">
    <location>
        <begin position="19"/>
        <end position="287"/>
    </location>
</feature>
<keyword evidence="3" id="KW-0134">Cell wall</keyword>
<dbReference type="InterPro" id="IPR011050">
    <property type="entry name" value="Pectin_lyase_fold/virulence"/>
</dbReference>
<evidence type="ECO:0000256" key="5">
    <source>
        <dbReference type="ARBA" id="ARBA00022801"/>
    </source>
</evidence>
<accession>A0AAV8PYG3</accession>
<evidence type="ECO:0000256" key="6">
    <source>
        <dbReference type="ARBA" id="ARBA00023295"/>
    </source>
</evidence>
<evidence type="ECO:0000256" key="1">
    <source>
        <dbReference type="ARBA" id="ARBA00004191"/>
    </source>
</evidence>
<comment type="similarity">
    <text evidence="2 8">Belongs to the glycosyl hydrolase 28 family.</text>
</comment>
<organism evidence="10 11">
    <name type="scientific">Ensete ventricosum</name>
    <name type="common">Abyssinian banana</name>
    <name type="synonym">Musa ensete</name>
    <dbReference type="NCBI Taxonomy" id="4639"/>
    <lineage>
        <taxon>Eukaryota</taxon>
        <taxon>Viridiplantae</taxon>
        <taxon>Streptophyta</taxon>
        <taxon>Embryophyta</taxon>
        <taxon>Tracheophyta</taxon>
        <taxon>Spermatophyta</taxon>
        <taxon>Magnoliopsida</taxon>
        <taxon>Liliopsida</taxon>
        <taxon>Zingiberales</taxon>
        <taxon>Musaceae</taxon>
        <taxon>Ensete</taxon>
    </lineage>
</organism>